<keyword evidence="3" id="KW-1185">Reference proteome</keyword>
<reference evidence="2" key="1">
    <citation type="journal article" date="2020" name="Stud. Mycol.">
        <title>101 Dothideomycetes genomes: a test case for predicting lifestyles and emergence of pathogens.</title>
        <authorList>
            <person name="Haridas S."/>
            <person name="Albert R."/>
            <person name="Binder M."/>
            <person name="Bloem J."/>
            <person name="Labutti K."/>
            <person name="Salamov A."/>
            <person name="Andreopoulos B."/>
            <person name="Baker S."/>
            <person name="Barry K."/>
            <person name="Bills G."/>
            <person name="Bluhm B."/>
            <person name="Cannon C."/>
            <person name="Castanera R."/>
            <person name="Culley D."/>
            <person name="Daum C."/>
            <person name="Ezra D."/>
            <person name="Gonzalez J."/>
            <person name="Henrissat B."/>
            <person name="Kuo A."/>
            <person name="Liang C."/>
            <person name="Lipzen A."/>
            <person name="Lutzoni F."/>
            <person name="Magnuson J."/>
            <person name="Mondo S."/>
            <person name="Nolan M."/>
            <person name="Ohm R."/>
            <person name="Pangilinan J."/>
            <person name="Park H.-J."/>
            <person name="Ramirez L."/>
            <person name="Alfaro M."/>
            <person name="Sun H."/>
            <person name="Tritt A."/>
            <person name="Yoshinaga Y."/>
            <person name="Zwiers L.-H."/>
            <person name="Turgeon B."/>
            <person name="Goodwin S."/>
            <person name="Spatafora J."/>
            <person name="Crous P."/>
            <person name="Grigoriev I."/>
        </authorList>
    </citation>
    <scope>NUCLEOTIDE SEQUENCE</scope>
    <source>
        <strain evidence="2">CBS 122367</strain>
    </source>
</reference>
<proteinExistence type="predicted"/>
<evidence type="ECO:0000313" key="2">
    <source>
        <dbReference type="EMBL" id="KAF2676402.1"/>
    </source>
</evidence>
<dbReference type="EMBL" id="MU005635">
    <property type="protein sequence ID" value="KAF2676402.1"/>
    <property type="molecule type" value="Genomic_DNA"/>
</dbReference>
<feature type="compositionally biased region" description="Low complexity" evidence="1">
    <location>
        <begin position="37"/>
        <end position="49"/>
    </location>
</feature>
<evidence type="ECO:0000313" key="3">
    <source>
        <dbReference type="Proteomes" id="UP000799291"/>
    </source>
</evidence>
<organism evidence="2 3">
    <name type="scientific">Lentithecium fluviatile CBS 122367</name>
    <dbReference type="NCBI Taxonomy" id="1168545"/>
    <lineage>
        <taxon>Eukaryota</taxon>
        <taxon>Fungi</taxon>
        <taxon>Dikarya</taxon>
        <taxon>Ascomycota</taxon>
        <taxon>Pezizomycotina</taxon>
        <taxon>Dothideomycetes</taxon>
        <taxon>Pleosporomycetidae</taxon>
        <taxon>Pleosporales</taxon>
        <taxon>Massarineae</taxon>
        <taxon>Lentitheciaceae</taxon>
        <taxon>Lentithecium</taxon>
    </lineage>
</organism>
<name>A0A6G1IDW2_9PLEO</name>
<feature type="region of interest" description="Disordered" evidence="1">
    <location>
        <begin position="17"/>
        <end position="108"/>
    </location>
</feature>
<dbReference type="Proteomes" id="UP000799291">
    <property type="component" value="Unassembled WGS sequence"/>
</dbReference>
<accession>A0A6G1IDW2</accession>
<sequence>MAKYISDELCTECKRREPLCGNELSSEPEPASSNLYEVESSESSVYTSESESESEMDSTSSESESDPEVDSDSESGPEPGPYSDTESDFWSRTSAQHSYGSPEVTGLRSCCSLQGWGYIGGYGNTTSE</sequence>
<feature type="compositionally biased region" description="Acidic residues" evidence="1">
    <location>
        <begin position="63"/>
        <end position="75"/>
    </location>
</feature>
<gene>
    <name evidence="2" type="ORF">K458DRAFT_396975</name>
</gene>
<dbReference type="AlphaFoldDB" id="A0A6G1IDW2"/>
<feature type="compositionally biased region" description="Polar residues" evidence="1">
    <location>
        <begin position="88"/>
        <end position="99"/>
    </location>
</feature>
<evidence type="ECO:0000256" key="1">
    <source>
        <dbReference type="SAM" id="MobiDB-lite"/>
    </source>
</evidence>
<protein>
    <submittedName>
        <fullName evidence="2">Uncharacterized protein</fullName>
    </submittedName>
</protein>